<comment type="caution">
    <text evidence="2">The sequence shown here is derived from an EMBL/GenBank/DDBJ whole genome shotgun (WGS) entry which is preliminary data.</text>
</comment>
<gene>
    <name evidence="2" type="ORF">GCM10023321_73990</name>
</gene>
<dbReference type="CDD" id="cd01297">
    <property type="entry name" value="D-aminoacylase"/>
    <property type="match status" value="1"/>
</dbReference>
<dbReference type="PANTHER" id="PTHR11647">
    <property type="entry name" value="HYDRANTOINASE/DIHYDROPYRIMIDINASE FAMILY MEMBER"/>
    <property type="match status" value="1"/>
</dbReference>
<proteinExistence type="predicted"/>
<evidence type="ECO:0000313" key="3">
    <source>
        <dbReference type="Proteomes" id="UP001428817"/>
    </source>
</evidence>
<keyword evidence="3" id="KW-1185">Reference proteome</keyword>
<dbReference type="Proteomes" id="UP001428817">
    <property type="component" value="Unassembled WGS sequence"/>
</dbReference>
<evidence type="ECO:0000259" key="1">
    <source>
        <dbReference type="Pfam" id="PF07969"/>
    </source>
</evidence>
<dbReference type="Gene3D" id="2.30.40.10">
    <property type="entry name" value="Urease, subunit C, domain 1"/>
    <property type="match status" value="1"/>
</dbReference>
<dbReference type="InterPro" id="IPR023100">
    <property type="entry name" value="D-aminoacylase_insert_dom_sf"/>
</dbReference>
<sequence>MHDLVLRGGRVLDGTGTPAVPADVAVDGGWITTIGRVDAPARRVLDAAGAVVAPGFIDLHSHADYTVFGAPEAATQATQGVTTLVTGNCGFSPFPVVPEHSAPLRRHAALGGTDLPWTWRTTGEFLAEVDRLPLGVNLACLVGHGALRIGVMGTADAPAGPAELARMRELLREALADGAVGLSSGLIYAPGSFARPAELVELCREVADAGKLYTSHIRDEGDGLLGAVAEALETATSAGARLEISHLKAIGPANWGNVARALERIETAARTLDVGADVYPYAASSTTLTSRLPGWALAGGVPELLRRLADPAARGEIAADLDTRVGRTFLPEGVVIAALPDGPYADFVGRSVADLAAHLGVGTGAAVCAVLREHEGRVAIINHAMDERDVRAALAHPLTAVASDGHVLAARPAGEKPHPRSFGTFTRVLGHYAREEGVLGLAEAVRKMTSLPAARLGWTHRGVLRPGAVADICVFDPGLVRDHATYADPCRLSSGVRHTLLAGEPVLADGEQTDLRPGRVLRTS</sequence>
<reference evidence="3" key="1">
    <citation type="journal article" date="2019" name="Int. J. Syst. Evol. Microbiol.">
        <title>The Global Catalogue of Microorganisms (GCM) 10K type strain sequencing project: providing services to taxonomists for standard genome sequencing and annotation.</title>
        <authorList>
            <consortium name="The Broad Institute Genomics Platform"/>
            <consortium name="The Broad Institute Genome Sequencing Center for Infectious Disease"/>
            <person name="Wu L."/>
            <person name="Ma J."/>
        </authorList>
    </citation>
    <scope>NUCLEOTIDE SEQUENCE [LARGE SCALE GENOMIC DNA]</scope>
    <source>
        <strain evidence="3">JCM 18303</strain>
    </source>
</reference>
<dbReference type="InterPro" id="IPR013108">
    <property type="entry name" value="Amidohydro_3"/>
</dbReference>
<dbReference type="InterPro" id="IPR050378">
    <property type="entry name" value="Metallo-dep_Hydrolases_sf"/>
</dbReference>
<dbReference type="Pfam" id="PF07969">
    <property type="entry name" value="Amidohydro_3"/>
    <property type="match status" value="1"/>
</dbReference>
<accession>A0ABP9R9I6</accession>
<dbReference type="Gene3D" id="3.20.20.140">
    <property type="entry name" value="Metal-dependent hydrolases"/>
    <property type="match status" value="1"/>
</dbReference>
<dbReference type="EMBL" id="BAABJP010000055">
    <property type="protein sequence ID" value="GAA5173108.1"/>
    <property type="molecule type" value="Genomic_DNA"/>
</dbReference>
<dbReference type="InterPro" id="IPR011059">
    <property type="entry name" value="Metal-dep_hydrolase_composite"/>
</dbReference>
<organism evidence="2 3">
    <name type="scientific">Pseudonocardia eucalypti</name>
    <dbReference type="NCBI Taxonomy" id="648755"/>
    <lineage>
        <taxon>Bacteria</taxon>
        <taxon>Bacillati</taxon>
        <taxon>Actinomycetota</taxon>
        <taxon>Actinomycetes</taxon>
        <taxon>Pseudonocardiales</taxon>
        <taxon>Pseudonocardiaceae</taxon>
        <taxon>Pseudonocardia</taxon>
    </lineage>
</organism>
<dbReference type="InterPro" id="IPR032466">
    <property type="entry name" value="Metal_Hydrolase"/>
</dbReference>
<dbReference type="Gene3D" id="3.30.1490.130">
    <property type="entry name" value="D-aminoacylase. Domain 3"/>
    <property type="match status" value="1"/>
</dbReference>
<dbReference type="SUPFAM" id="SSF51338">
    <property type="entry name" value="Composite domain of metallo-dependent hydrolases"/>
    <property type="match status" value="1"/>
</dbReference>
<dbReference type="SUPFAM" id="SSF51556">
    <property type="entry name" value="Metallo-dependent hydrolases"/>
    <property type="match status" value="1"/>
</dbReference>
<dbReference type="RefSeq" id="WP_185065528.1">
    <property type="nucleotide sequence ID" value="NZ_BAABJP010000055.1"/>
</dbReference>
<name>A0ABP9R9I6_9PSEU</name>
<evidence type="ECO:0000313" key="2">
    <source>
        <dbReference type="EMBL" id="GAA5173108.1"/>
    </source>
</evidence>
<dbReference type="PANTHER" id="PTHR11647:SF1">
    <property type="entry name" value="COLLAPSIN RESPONSE MEDIATOR PROTEIN"/>
    <property type="match status" value="1"/>
</dbReference>
<feature type="domain" description="Amidohydrolase 3" evidence="1">
    <location>
        <begin position="43"/>
        <end position="506"/>
    </location>
</feature>
<protein>
    <submittedName>
        <fullName evidence="2">D-aminoacylase</fullName>
    </submittedName>
</protein>